<dbReference type="AlphaFoldDB" id="A0A2T0SNX7"/>
<sequence length="141" mass="15282">MDIPLDATALSAYAAQTMVSTMVTEGWKEARAWLGRFFSKSSGEGDAELAVIDMSEEQLAEADDADIEVLRRASVRRISSRLEGFLTRNPDALEELRSFLSEHPQASNTYTVGSQNAVATNHGQVFQSGGAQTINQAGRNS</sequence>
<organism evidence="1 2">
    <name type="scientific">Umezawaea tangerina</name>
    <dbReference type="NCBI Taxonomy" id="84725"/>
    <lineage>
        <taxon>Bacteria</taxon>
        <taxon>Bacillati</taxon>
        <taxon>Actinomycetota</taxon>
        <taxon>Actinomycetes</taxon>
        <taxon>Pseudonocardiales</taxon>
        <taxon>Pseudonocardiaceae</taxon>
        <taxon>Umezawaea</taxon>
    </lineage>
</organism>
<evidence type="ECO:0000313" key="2">
    <source>
        <dbReference type="Proteomes" id="UP000239494"/>
    </source>
</evidence>
<dbReference type="OrthoDB" id="3870696at2"/>
<keyword evidence="2" id="KW-1185">Reference proteome</keyword>
<comment type="caution">
    <text evidence="1">The sequence shown here is derived from an EMBL/GenBank/DDBJ whole genome shotgun (WGS) entry which is preliminary data.</text>
</comment>
<gene>
    <name evidence="1" type="ORF">CLV43_11435</name>
</gene>
<dbReference type="EMBL" id="PVTF01000014">
    <property type="protein sequence ID" value="PRY35117.1"/>
    <property type="molecule type" value="Genomic_DNA"/>
</dbReference>
<protein>
    <submittedName>
        <fullName evidence="1">Uncharacterized protein</fullName>
    </submittedName>
</protein>
<accession>A0A2T0SNX7</accession>
<dbReference type="Proteomes" id="UP000239494">
    <property type="component" value="Unassembled WGS sequence"/>
</dbReference>
<reference evidence="1 2" key="1">
    <citation type="submission" date="2018-03" db="EMBL/GenBank/DDBJ databases">
        <title>Genomic Encyclopedia of Archaeal and Bacterial Type Strains, Phase II (KMG-II): from individual species to whole genera.</title>
        <authorList>
            <person name="Goeker M."/>
        </authorList>
    </citation>
    <scope>NUCLEOTIDE SEQUENCE [LARGE SCALE GENOMIC DNA]</scope>
    <source>
        <strain evidence="1 2">DSM 44720</strain>
    </source>
</reference>
<dbReference type="RefSeq" id="WP_106193551.1">
    <property type="nucleotide sequence ID" value="NZ_PVTF01000014.1"/>
</dbReference>
<evidence type="ECO:0000313" key="1">
    <source>
        <dbReference type="EMBL" id="PRY35117.1"/>
    </source>
</evidence>
<proteinExistence type="predicted"/>
<name>A0A2T0SNX7_9PSEU</name>